<dbReference type="PANTHER" id="PTHR22953">
    <property type="entry name" value="ACID PHOSPHATASE RELATED"/>
    <property type="match status" value="1"/>
</dbReference>
<evidence type="ECO:0000313" key="4">
    <source>
        <dbReference type="EMBL" id="CAA9436591.1"/>
    </source>
</evidence>
<dbReference type="Pfam" id="PF00149">
    <property type="entry name" value="Metallophos"/>
    <property type="match status" value="1"/>
</dbReference>
<dbReference type="InterPro" id="IPR004843">
    <property type="entry name" value="Calcineurin-like_PHP"/>
</dbReference>
<evidence type="ECO:0000259" key="3">
    <source>
        <dbReference type="Pfam" id="PF00149"/>
    </source>
</evidence>
<dbReference type="InterPro" id="IPR029052">
    <property type="entry name" value="Metallo-depent_PP-like"/>
</dbReference>
<proteinExistence type="predicted"/>
<keyword evidence="2" id="KW-0812">Transmembrane</keyword>
<dbReference type="SUPFAM" id="SSF56300">
    <property type="entry name" value="Metallo-dependent phosphatases"/>
    <property type="match status" value="1"/>
</dbReference>
<dbReference type="PANTHER" id="PTHR22953:SF153">
    <property type="entry name" value="PURPLE ACID PHOSPHATASE"/>
    <property type="match status" value="1"/>
</dbReference>
<feature type="transmembrane region" description="Helical" evidence="2">
    <location>
        <begin position="12"/>
        <end position="31"/>
    </location>
</feature>
<keyword evidence="2" id="KW-0472">Membrane</keyword>
<accession>A0A6J4Q740</accession>
<protein>
    <submittedName>
        <fullName evidence="4">Alkaline phosphatase</fullName>
    </submittedName>
</protein>
<dbReference type="AlphaFoldDB" id="A0A6J4Q740"/>
<name>A0A6J4Q740_9ACTN</name>
<reference evidence="4" key="1">
    <citation type="submission" date="2020-02" db="EMBL/GenBank/DDBJ databases">
        <authorList>
            <person name="Meier V. D."/>
        </authorList>
    </citation>
    <scope>NUCLEOTIDE SEQUENCE</scope>
    <source>
        <strain evidence="4">AVDCRST_MAG22</strain>
    </source>
</reference>
<dbReference type="Gene3D" id="3.60.21.10">
    <property type="match status" value="1"/>
</dbReference>
<dbReference type="EMBL" id="CADCUV010000181">
    <property type="protein sequence ID" value="CAA9436591.1"/>
    <property type="molecule type" value="Genomic_DNA"/>
</dbReference>
<keyword evidence="2" id="KW-1133">Transmembrane helix</keyword>
<evidence type="ECO:0000256" key="2">
    <source>
        <dbReference type="SAM" id="Phobius"/>
    </source>
</evidence>
<feature type="domain" description="Calcineurin-like phosphoesterase" evidence="3">
    <location>
        <begin position="63"/>
        <end position="224"/>
    </location>
</feature>
<evidence type="ECO:0000256" key="1">
    <source>
        <dbReference type="ARBA" id="ARBA00022729"/>
    </source>
</evidence>
<sequence length="305" mass="32840">MRSSDSWPSNRAGITALTISVALAMALILGFCVNRSAEAADPVLVGAGDIARCSNLPAAEATAKLLDSIPGTVFTTGDNAYESGTAAEFKDCYNPTWGRHKARTRPTPGNHEYNTAGATGYFGYFGAKAGDPSKGYYAYTLGAWRVYALNSMCEEVGGCGKTSPMLTWLKKDLAANPGACTLAYFHHPLFSSGAHGNTTKVRPIWKALYAANAEVVLNGHDHHYERFAPQRPDGTLARKRGIREFVAGMGGGSHYPIGTIKPNSQVRNTHTYGVLKLTLHPTSYEWRFVPEAGKAFTDSGSKRCH</sequence>
<organism evidence="4">
    <name type="scientific">uncultured Rubrobacteraceae bacterium</name>
    <dbReference type="NCBI Taxonomy" id="349277"/>
    <lineage>
        <taxon>Bacteria</taxon>
        <taxon>Bacillati</taxon>
        <taxon>Actinomycetota</taxon>
        <taxon>Rubrobacteria</taxon>
        <taxon>Rubrobacterales</taxon>
        <taxon>Rubrobacteraceae</taxon>
        <taxon>environmental samples</taxon>
    </lineage>
</organism>
<keyword evidence="1" id="KW-0732">Signal</keyword>
<gene>
    <name evidence="4" type="ORF">AVDCRST_MAG22-3720</name>
</gene>
<dbReference type="GO" id="GO:0003993">
    <property type="term" value="F:acid phosphatase activity"/>
    <property type="evidence" value="ECO:0007669"/>
    <property type="project" value="InterPro"/>
</dbReference>
<dbReference type="InterPro" id="IPR039331">
    <property type="entry name" value="PAPs-like"/>
</dbReference>